<evidence type="ECO:0000256" key="1">
    <source>
        <dbReference type="ARBA" id="ARBA00012787"/>
    </source>
</evidence>
<organism evidence="6">
    <name type="scientific">mine drainage metagenome</name>
    <dbReference type="NCBI Taxonomy" id="410659"/>
    <lineage>
        <taxon>unclassified sequences</taxon>
        <taxon>metagenomes</taxon>
        <taxon>ecological metagenomes</taxon>
    </lineage>
</organism>
<reference evidence="6" key="1">
    <citation type="submission" date="2016-10" db="EMBL/GenBank/DDBJ databases">
        <title>Sequence of Gallionella enrichment culture.</title>
        <authorList>
            <person name="Poehlein A."/>
            <person name="Muehling M."/>
            <person name="Daniel R."/>
        </authorList>
    </citation>
    <scope>NUCLEOTIDE SEQUENCE</scope>
</reference>
<protein>
    <recommendedName>
        <fullName evidence="1">tRNA pseudouridine(55) synthase</fullName>
        <ecNumber evidence="1">5.4.99.25</ecNumber>
    </recommendedName>
</protein>
<accession>A0A1J5TCH4</accession>
<keyword evidence="3 6" id="KW-0413">Isomerase</keyword>
<dbReference type="InterPro" id="IPR020103">
    <property type="entry name" value="PsdUridine_synth_cat_dom_sf"/>
</dbReference>
<dbReference type="PANTHER" id="PTHR13767:SF2">
    <property type="entry name" value="PSEUDOURIDYLATE SYNTHASE TRUB1"/>
    <property type="match status" value="1"/>
</dbReference>
<keyword evidence="2" id="KW-0819">tRNA processing</keyword>
<evidence type="ECO:0000256" key="2">
    <source>
        <dbReference type="ARBA" id="ARBA00022694"/>
    </source>
</evidence>
<feature type="domain" description="tRNA pseudouridylate synthase B C-terminal" evidence="5">
    <location>
        <begin position="179"/>
        <end position="220"/>
    </location>
</feature>
<dbReference type="Pfam" id="PF01509">
    <property type="entry name" value="TruB_N"/>
    <property type="match status" value="1"/>
</dbReference>
<dbReference type="NCBIfam" id="TIGR00431">
    <property type="entry name" value="TruB"/>
    <property type="match status" value="1"/>
</dbReference>
<name>A0A1J5TCH4_9ZZZZ</name>
<feature type="domain" description="Pseudouridine synthase II N-terminal" evidence="4">
    <location>
        <begin position="30"/>
        <end position="178"/>
    </location>
</feature>
<dbReference type="GO" id="GO:1990481">
    <property type="term" value="P:mRNA pseudouridine synthesis"/>
    <property type="evidence" value="ECO:0007669"/>
    <property type="project" value="TreeGrafter"/>
</dbReference>
<dbReference type="CDD" id="cd02573">
    <property type="entry name" value="PseudoU_synth_EcTruB"/>
    <property type="match status" value="1"/>
</dbReference>
<evidence type="ECO:0000313" key="6">
    <source>
        <dbReference type="EMBL" id="OIR18615.1"/>
    </source>
</evidence>
<dbReference type="GO" id="GO:0006400">
    <property type="term" value="P:tRNA modification"/>
    <property type="evidence" value="ECO:0007669"/>
    <property type="project" value="TreeGrafter"/>
</dbReference>
<dbReference type="Pfam" id="PF16198">
    <property type="entry name" value="TruB_C_2"/>
    <property type="match status" value="1"/>
</dbReference>
<dbReference type="GO" id="GO:0003723">
    <property type="term" value="F:RNA binding"/>
    <property type="evidence" value="ECO:0007669"/>
    <property type="project" value="InterPro"/>
</dbReference>
<dbReference type="AlphaFoldDB" id="A0A1J5TCH4"/>
<evidence type="ECO:0000259" key="4">
    <source>
        <dbReference type="Pfam" id="PF01509"/>
    </source>
</evidence>
<gene>
    <name evidence="6" type="primary">truB_1</name>
    <name evidence="6" type="ORF">GALL_09520</name>
</gene>
<dbReference type="InterPro" id="IPR002501">
    <property type="entry name" value="PsdUridine_synth_N"/>
</dbReference>
<sequence>MLGPTKELDGILLIDKPTDHTSHDVVARVRRKLGMKRVGHAGTLDPMATGLLIVLVGKATSVSQYLISLDKEYTGTIKLGAVTNTQDAEGEVLETRPVPPLTEDGVRTAMRGFLGDQYQTPPMFSAIKIGGVPLYKKARAGEEVDREPRFIRVMAFELTRFAPPELDFRVHCTKGTYVRTLAHDFGQKLGCGGHLSALRRTAIEKLRVERAVTIPALEAMPLAEISKVLLSPRDVVPTFAL</sequence>
<dbReference type="EC" id="5.4.99.25" evidence="1"/>
<dbReference type="GO" id="GO:0160148">
    <property type="term" value="F:tRNA pseudouridine(55) synthase activity"/>
    <property type="evidence" value="ECO:0007669"/>
    <property type="project" value="UniProtKB-EC"/>
</dbReference>
<dbReference type="SUPFAM" id="SSF55120">
    <property type="entry name" value="Pseudouridine synthase"/>
    <property type="match status" value="1"/>
</dbReference>
<evidence type="ECO:0000259" key="5">
    <source>
        <dbReference type="Pfam" id="PF16198"/>
    </source>
</evidence>
<proteinExistence type="inferred from homology"/>
<evidence type="ECO:0000256" key="3">
    <source>
        <dbReference type="ARBA" id="ARBA00023235"/>
    </source>
</evidence>
<dbReference type="InterPro" id="IPR032819">
    <property type="entry name" value="TruB_C"/>
</dbReference>
<dbReference type="EMBL" id="MLJW01000002">
    <property type="protein sequence ID" value="OIR18615.1"/>
    <property type="molecule type" value="Genomic_DNA"/>
</dbReference>
<comment type="caution">
    <text evidence="6">The sequence shown here is derived from an EMBL/GenBank/DDBJ whole genome shotgun (WGS) entry which is preliminary data.</text>
</comment>
<dbReference type="HAMAP" id="MF_01080">
    <property type="entry name" value="TruB_bact"/>
    <property type="match status" value="1"/>
</dbReference>
<dbReference type="Gene3D" id="3.30.2350.10">
    <property type="entry name" value="Pseudouridine synthase"/>
    <property type="match status" value="1"/>
</dbReference>
<dbReference type="PANTHER" id="PTHR13767">
    <property type="entry name" value="TRNA-PSEUDOURIDINE SYNTHASE"/>
    <property type="match status" value="1"/>
</dbReference>
<dbReference type="InterPro" id="IPR014780">
    <property type="entry name" value="tRNA_psdUridine_synth_TruB"/>
</dbReference>